<gene>
    <name evidence="1" type="ORF">CSSPJE1EN2_LOCUS4992</name>
</gene>
<evidence type="ECO:0000313" key="2">
    <source>
        <dbReference type="Proteomes" id="UP001497522"/>
    </source>
</evidence>
<evidence type="ECO:0000313" key="1">
    <source>
        <dbReference type="EMBL" id="CAK9861997.1"/>
    </source>
</evidence>
<protein>
    <submittedName>
        <fullName evidence="1">Uncharacterized protein</fullName>
    </submittedName>
</protein>
<proteinExistence type="predicted"/>
<keyword evidence="2" id="KW-1185">Reference proteome</keyword>
<accession>A0ABP1AHH2</accession>
<sequence length="208" mass="22210">MRSSAALGKSRVVSLANSIYIGVRSSHRTMVLTCLIWPHPSTFGPPTPFSSTIVCICQRDSMPLPNVAAPQGVQTQRPKSLRFVGGGGFAGSGLLCYFWAGARQPGSTQRNKLGLSSDMLALVMAKRVIHLARLSCATLAMRVAFRQANRAVKAAVSHDAQAYVRQQVEMAERLQQAGVLGGGRDFTDEVREVEGVLVAEAGGIGARE</sequence>
<name>A0ABP1AHH2_9BRYO</name>
<dbReference type="EMBL" id="OZ023713">
    <property type="protein sequence ID" value="CAK9861997.1"/>
    <property type="molecule type" value="Genomic_DNA"/>
</dbReference>
<dbReference type="Proteomes" id="UP001497522">
    <property type="component" value="Chromosome 12"/>
</dbReference>
<organism evidence="1 2">
    <name type="scientific">Sphagnum jensenii</name>
    <dbReference type="NCBI Taxonomy" id="128206"/>
    <lineage>
        <taxon>Eukaryota</taxon>
        <taxon>Viridiplantae</taxon>
        <taxon>Streptophyta</taxon>
        <taxon>Embryophyta</taxon>
        <taxon>Bryophyta</taxon>
        <taxon>Sphagnophytina</taxon>
        <taxon>Sphagnopsida</taxon>
        <taxon>Sphagnales</taxon>
        <taxon>Sphagnaceae</taxon>
        <taxon>Sphagnum</taxon>
    </lineage>
</organism>
<reference evidence="1" key="1">
    <citation type="submission" date="2024-03" db="EMBL/GenBank/DDBJ databases">
        <authorList>
            <consortium name="ELIXIR-Norway"/>
            <consortium name="Elixir Norway"/>
        </authorList>
    </citation>
    <scope>NUCLEOTIDE SEQUENCE</scope>
</reference>